<organism evidence="3 4">
    <name type="scientific">Brevibacterium luteolum</name>
    <dbReference type="NCBI Taxonomy" id="199591"/>
    <lineage>
        <taxon>Bacteria</taxon>
        <taxon>Bacillati</taxon>
        <taxon>Actinomycetota</taxon>
        <taxon>Actinomycetes</taxon>
        <taxon>Micrococcales</taxon>
        <taxon>Brevibacteriaceae</taxon>
        <taxon>Brevibacterium</taxon>
    </lineage>
</organism>
<evidence type="ECO:0000256" key="2">
    <source>
        <dbReference type="SAM" id="Phobius"/>
    </source>
</evidence>
<sequence>MDNVLFVIITAVTWAVAGWTLNTAIHARRRRRLIAQQAAAEATTTIIAAIAALEARLGVRIAMAKYAAISPDEIRNGDRIHWTSNDGEDAIDYTAGYHGDTGNQTGGRFYRTEWERDDHDSDDR</sequence>
<feature type="compositionally biased region" description="Basic and acidic residues" evidence="1">
    <location>
        <begin position="110"/>
        <end position="124"/>
    </location>
</feature>
<comment type="caution">
    <text evidence="3">The sequence shown here is derived from an EMBL/GenBank/DDBJ whole genome shotgun (WGS) entry which is preliminary data.</text>
</comment>
<keyword evidence="4" id="KW-1185">Reference proteome</keyword>
<reference evidence="3 4" key="1">
    <citation type="submission" date="2017-09" db="EMBL/GenBank/DDBJ databases">
        <title>Bacterial strain isolated from the female urinary microbiota.</title>
        <authorList>
            <person name="Thomas-White K."/>
            <person name="Kumar N."/>
            <person name="Forster S."/>
            <person name="Putonti C."/>
            <person name="Lawley T."/>
            <person name="Wolfe A.J."/>
        </authorList>
    </citation>
    <scope>NUCLEOTIDE SEQUENCE [LARGE SCALE GENOMIC DNA]</scope>
    <source>
        <strain evidence="3 4">UMB0680</strain>
    </source>
</reference>
<gene>
    <name evidence="3" type="ORF">CJ198_03880</name>
</gene>
<keyword evidence="2" id="KW-1133">Transmembrane helix</keyword>
<dbReference type="RefSeq" id="WP_102161018.1">
    <property type="nucleotide sequence ID" value="NZ_PNFZ01000002.1"/>
</dbReference>
<evidence type="ECO:0000313" key="3">
    <source>
        <dbReference type="EMBL" id="PMB98490.1"/>
    </source>
</evidence>
<protein>
    <submittedName>
        <fullName evidence="3">Uncharacterized protein</fullName>
    </submittedName>
</protein>
<keyword evidence="2" id="KW-0812">Transmembrane</keyword>
<feature type="transmembrane region" description="Helical" evidence="2">
    <location>
        <begin position="6"/>
        <end position="25"/>
    </location>
</feature>
<feature type="region of interest" description="Disordered" evidence="1">
    <location>
        <begin position="93"/>
        <end position="124"/>
    </location>
</feature>
<accession>A0A2N6PIH7</accession>
<dbReference type="Proteomes" id="UP000235703">
    <property type="component" value="Unassembled WGS sequence"/>
</dbReference>
<evidence type="ECO:0000313" key="4">
    <source>
        <dbReference type="Proteomes" id="UP000235703"/>
    </source>
</evidence>
<keyword evidence="2" id="KW-0472">Membrane</keyword>
<name>A0A2N6PIH7_9MICO</name>
<evidence type="ECO:0000256" key="1">
    <source>
        <dbReference type="SAM" id="MobiDB-lite"/>
    </source>
</evidence>
<dbReference type="AlphaFoldDB" id="A0A2N6PIH7"/>
<proteinExistence type="predicted"/>
<dbReference type="EMBL" id="PNFZ01000002">
    <property type="protein sequence ID" value="PMB98490.1"/>
    <property type="molecule type" value="Genomic_DNA"/>
</dbReference>